<gene>
    <name evidence="2" type="ORF">EB796_009058</name>
</gene>
<evidence type="ECO:0000313" key="3">
    <source>
        <dbReference type="Proteomes" id="UP000593567"/>
    </source>
</evidence>
<protein>
    <recommendedName>
        <fullName evidence="4">Phytanoyl-CoA dioxygenase</fullName>
    </recommendedName>
</protein>
<evidence type="ECO:0000256" key="1">
    <source>
        <dbReference type="ARBA" id="ARBA00001962"/>
    </source>
</evidence>
<organism evidence="2 3">
    <name type="scientific">Bugula neritina</name>
    <name type="common">Brown bryozoan</name>
    <name type="synonym">Sertularia neritina</name>
    <dbReference type="NCBI Taxonomy" id="10212"/>
    <lineage>
        <taxon>Eukaryota</taxon>
        <taxon>Metazoa</taxon>
        <taxon>Spiralia</taxon>
        <taxon>Lophotrochozoa</taxon>
        <taxon>Bryozoa</taxon>
        <taxon>Gymnolaemata</taxon>
        <taxon>Cheilostomatida</taxon>
        <taxon>Flustrina</taxon>
        <taxon>Buguloidea</taxon>
        <taxon>Bugulidae</taxon>
        <taxon>Bugula</taxon>
    </lineage>
</organism>
<dbReference type="AlphaFoldDB" id="A0A7J7K3T5"/>
<dbReference type="Pfam" id="PF05721">
    <property type="entry name" value="PhyH"/>
    <property type="match status" value="1"/>
</dbReference>
<dbReference type="SUPFAM" id="SSF51197">
    <property type="entry name" value="Clavaminate synthase-like"/>
    <property type="match status" value="1"/>
</dbReference>
<keyword evidence="3" id="KW-1185">Reference proteome</keyword>
<comment type="cofactor">
    <cofactor evidence="1">
        <name>Fe cation</name>
        <dbReference type="ChEBI" id="CHEBI:24875"/>
    </cofactor>
</comment>
<reference evidence="2" key="1">
    <citation type="submission" date="2020-06" db="EMBL/GenBank/DDBJ databases">
        <title>Draft genome of Bugula neritina, a colonial animal packing powerful symbionts and potential medicines.</title>
        <authorList>
            <person name="Rayko M."/>
        </authorList>
    </citation>
    <scope>NUCLEOTIDE SEQUENCE [LARGE SCALE GENOMIC DNA]</scope>
    <source>
        <strain evidence="2">Kwan_BN1</strain>
    </source>
</reference>
<dbReference type="Gene3D" id="2.60.120.620">
    <property type="entry name" value="q2cbj1_9rhob like domain"/>
    <property type="match status" value="1"/>
</dbReference>
<dbReference type="EMBL" id="VXIV02001493">
    <property type="protein sequence ID" value="KAF6032641.1"/>
    <property type="molecule type" value="Genomic_DNA"/>
</dbReference>
<evidence type="ECO:0000313" key="2">
    <source>
        <dbReference type="EMBL" id="KAF6032641.1"/>
    </source>
</evidence>
<dbReference type="InterPro" id="IPR008775">
    <property type="entry name" value="Phytyl_CoA_dOase-like"/>
</dbReference>
<comment type="caution">
    <text evidence="2">The sequence shown here is derived from an EMBL/GenBank/DDBJ whole genome shotgun (WGS) entry which is preliminary data.</text>
</comment>
<accession>A0A7J7K3T5</accession>
<dbReference type="PANTHER" id="PTHR20883:SF49">
    <property type="entry name" value="PHYTANOYL-COA DIOXYGENASE"/>
    <property type="match status" value="1"/>
</dbReference>
<dbReference type="OrthoDB" id="445007at2759"/>
<sequence length="148" mass="17029">MFDLFQITAEQVAEFQQNGAVCLRQVFSPDWVRRVEKGVEKVLQSPSAWSESLSAEGGSGKYFNDYCQWRRIPEFEDYVFNSEAAAIVGQLMQSEEVAFYHEHVLIKEAGTNKKTPWHVDQTYYPINGSKVRMLITQSLCSHHSVWCT</sequence>
<dbReference type="PANTHER" id="PTHR20883">
    <property type="entry name" value="PHYTANOYL-COA DIOXYGENASE DOMAIN CONTAINING 1"/>
    <property type="match status" value="1"/>
</dbReference>
<name>A0A7J7K3T5_BUGNE</name>
<evidence type="ECO:0008006" key="4">
    <source>
        <dbReference type="Google" id="ProtNLM"/>
    </source>
</evidence>
<dbReference type="Proteomes" id="UP000593567">
    <property type="component" value="Unassembled WGS sequence"/>
</dbReference>
<proteinExistence type="predicted"/>